<feature type="transmembrane region" description="Helical" evidence="1">
    <location>
        <begin position="358"/>
        <end position="379"/>
    </location>
</feature>
<organism evidence="2 3">
    <name type="scientific">Anaerobranca gottschalkii DSM 13577</name>
    <dbReference type="NCBI Taxonomy" id="1120990"/>
    <lineage>
        <taxon>Bacteria</taxon>
        <taxon>Bacillati</taxon>
        <taxon>Bacillota</taxon>
        <taxon>Clostridia</taxon>
        <taxon>Eubacteriales</taxon>
        <taxon>Proteinivoracaceae</taxon>
        <taxon>Anaerobranca</taxon>
    </lineage>
</organism>
<evidence type="ECO:0000313" key="3">
    <source>
        <dbReference type="Proteomes" id="UP000243819"/>
    </source>
</evidence>
<keyword evidence="1" id="KW-0812">Transmembrane</keyword>
<evidence type="ECO:0000313" key="2">
    <source>
        <dbReference type="EMBL" id="SET10196.1"/>
    </source>
</evidence>
<keyword evidence="1" id="KW-1133">Transmembrane helix</keyword>
<proteinExistence type="predicted"/>
<dbReference type="EMBL" id="FOIF01000048">
    <property type="protein sequence ID" value="SET10196.1"/>
    <property type="molecule type" value="Genomic_DNA"/>
</dbReference>
<name>A0A1I0BT22_9FIRM</name>
<protein>
    <recommendedName>
        <fullName evidence="4">Nucleoside recognition</fullName>
    </recommendedName>
</protein>
<dbReference type="OrthoDB" id="6189592at2"/>
<evidence type="ECO:0008006" key="4">
    <source>
        <dbReference type="Google" id="ProtNLM"/>
    </source>
</evidence>
<dbReference type="STRING" id="1120990.SAMN03080614_104818"/>
<keyword evidence="1" id="KW-0472">Membrane</keyword>
<accession>A0A1I0BT22</accession>
<feature type="transmembrane region" description="Helical" evidence="1">
    <location>
        <begin position="56"/>
        <end position="81"/>
    </location>
</feature>
<evidence type="ECO:0000256" key="1">
    <source>
        <dbReference type="SAM" id="Phobius"/>
    </source>
</evidence>
<feature type="transmembrane region" description="Helical" evidence="1">
    <location>
        <begin position="293"/>
        <end position="314"/>
    </location>
</feature>
<dbReference type="Proteomes" id="UP000243819">
    <property type="component" value="Unassembled WGS sequence"/>
</dbReference>
<sequence>MAQTVKKRVKAVNLEAFLISGALFLFVGTLGFIMGFDNMFSTIMKTAHVLLLDTVLYIMAVAVLAGACGAVAVEFGLIALINKILSPLMKPLFNLPGAAAIGGITTYISDNPAIISLAKDEGFKKYFKKHQLPVLCNLGTAFGMGLIVTSFMISRGKEFIIPAIVGNIGAVIGCIVSVRLMLRSTKKFYNVIDDREDIDDKELFEYREIRDGSIPQRFLEAVLEGGRTGVEMGLAIIPGVLFICTLVLMLTFGPSPEGYTGAAFEGVGFLPWIGRYLYPVLEPIFGFSSPEALAFPVTALGAVGAAIGLVPGFLERGLIQASDIAVFTAMGMCWSGYLSTHVAMMDALGTRELINKAIISHTIGGLVAGISANLIMKLLSIVL</sequence>
<feature type="transmembrane region" description="Helical" evidence="1">
    <location>
        <begin position="12"/>
        <end position="36"/>
    </location>
</feature>
<keyword evidence="3" id="KW-1185">Reference proteome</keyword>
<feature type="transmembrane region" description="Helical" evidence="1">
    <location>
        <begin position="321"/>
        <end position="338"/>
    </location>
</feature>
<gene>
    <name evidence="2" type="ORF">SAMN03080614_104818</name>
</gene>
<feature type="transmembrane region" description="Helical" evidence="1">
    <location>
        <begin position="232"/>
        <end position="252"/>
    </location>
</feature>
<feature type="transmembrane region" description="Helical" evidence="1">
    <location>
        <begin position="134"/>
        <end position="153"/>
    </location>
</feature>
<dbReference type="RefSeq" id="WP_091351258.1">
    <property type="nucleotide sequence ID" value="NZ_FOIF01000048.1"/>
</dbReference>
<reference evidence="3" key="1">
    <citation type="submission" date="2016-10" db="EMBL/GenBank/DDBJ databases">
        <authorList>
            <person name="Varghese N."/>
            <person name="Submissions S."/>
        </authorList>
    </citation>
    <scope>NUCLEOTIDE SEQUENCE [LARGE SCALE GENOMIC DNA]</scope>
    <source>
        <strain evidence="3">DSM 13577</strain>
    </source>
</reference>
<feature type="transmembrane region" description="Helical" evidence="1">
    <location>
        <begin position="159"/>
        <end position="182"/>
    </location>
</feature>
<dbReference type="AlphaFoldDB" id="A0A1I0BT22"/>